<evidence type="ECO:0000256" key="1">
    <source>
        <dbReference type="ARBA" id="ARBA00010982"/>
    </source>
</evidence>
<dbReference type="CDD" id="cd00751">
    <property type="entry name" value="thiolase"/>
    <property type="match status" value="1"/>
</dbReference>
<keyword evidence="2 5" id="KW-0808">Transferase</keyword>
<proteinExistence type="inferred from homology"/>
<reference evidence="8 9" key="1">
    <citation type="submission" date="2007-10" db="EMBL/GenBank/DDBJ databases">
        <title>Complete sequence of Desulfococcus oleovorans Hxd3.</title>
        <authorList>
            <consortium name="US DOE Joint Genome Institute"/>
            <person name="Copeland A."/>
            <person name="Lucas S."/>
            <person name="Lapidus A."/>
            <person name="Barry K."/>
            <person name="Glavina del Rio T."/>
            <person name="Dalin E."/>
            <person name="Tice H."/>
            <person name="Pitluck S."/>
            <person name="Kiss H."/>
            <person name="Brettin T."/>
            <person name="Bruce D."/>
            <person name="Detter J.C."/>
            <person name="Han C."/>
            <person name="Schmutz J."/>
            <person name="Larimer F."/>
            <person name="Land M."/>
            <person name="Hauser L."/>
            <person name="Kyrpides N."/>
            <person name="Kim E."/>
            <person name="Wawrik B."/>
            <person name="Richardson P."/>
        </authorList>
    </citation>
    <scope>NUCLEOTIDE SEQUENCE [LARGE SCALE GENOMIC DNA]</scope>
    <source>
        <strain evidence="9">DSM 6200 / JCM 39069 / Hxd3</strain>
    </source>
</reference>
<dbReference type="OrthoDB" id="4565318at2"/>
<feature type="active site" description="Proton acceptor" evidence="4">
    <location>
        <position position="373"/>
    </location>
</feature>
<accession>A8ZUD2</accession>
<dbReference type="HOGENOM" id="CLU_031026_0_0_7"/>
<evidence type="ECO:0000256" key="3">
    <source>
        <dbReference type="ARBA" id="ARBA00023315"/>
    </source>
</evidence>
<evidence type="ECO:0000313" key="9">
    <source>
        <dbReference type="Proteomes" id="UP000008561"/>
    </source>
</evidence>
<dbReference type="PANTHER" id="PTHR18919">
    <property type="entry name" value="ACETYL-COA C-ACYLTRANSFERASE"/>
    <property type="match status" value="1"/>
</dbReference>
<dbReference type="EC" id="2.3.1.9" evidence="8"/>
<organism evidence="8 9">
    <name type="scientific">Desulfosudis oleivorans (strain DSM 6200 / JCM 39069 / Hxd3)</name>
    <name type="common">Desulfococcus oleovorans</name>
    <dbReference type="NCBI Taxonomy" id="96561"/>
    <lineage>
        <taxon>Bacteria</taxon>
        <taxon>Pseudomonadati</taxon>
        <taxon>Thermodesulfobacteriota</taxon>
        <taxon>Desulfobacteria</taxon>
        <taxon>Desulfobacterales</taxon>
        <taxon>Desulfosudaceae</taxon>
        <taxon>Desulfosudis</taxon>
    </lineage>
</organism>
<dbReference type="InterPro" id="IPR020616">
    <property type="entry name" value="Thiolase_N"/>
</dbReference>
<dbReference type="FunFam" id="3.40.47.10:FF:000010">
    <property type="entry name" value="Acetyl-CoA acetyltransferase (Thiolase)"/>
    <property type="match status" value="1"/>
</dbReference>
<dbReference type="Pfam" id="PF00108">
    <property type="entry name" value="Thiolase_N"/>
    <property type="match status" value="2"/>
</dbReference>
<feature type="active site" description="Proton acceptor" evidence="4">
    <location>
        <position position="403"/>
    </location>
</feature>
<keyword evidence="9" id="KW-1185">Reference proteome</keyword>
<sequence length="417" mass="44056">MKDVVIVSACRTAIGAFGGTLKNMHASRIASIAMKEAIRRAGIDAGIIDDIRFGCCLDPTDSMNVTRTAALLAGIPDSVPAVTINRVCISGMEATLSGMAMIQAGMADVLLTGGVEHMSGVPYVVQDARWGCRLQDTTFVDALIRGLHCGSHIIPHPEDGPLKTGELIERLKGKPYIMGHTAEMVAELYNISREEMDEVALRSHNNVERATKEGDFAEEIVPVEIPQKKGKPPVIFDKDEHFRPGLTMEQLTKLPPAFVPGIGKVTAGNSSGLNDGAAAMVIMSADKAKELGLKPLAKIVASGRGACHPSVMGISPVPAVKNMFDKHPDLSLDAFELIELNEAFAAQYLGCEKELGLNREITNVNGSGIGLGHPVGCTGARIIVSLIHAMKKRGKSVGMATLCGGGGVSMATAVEML</sequence>
<dbReference type="RefSeq" id="WP_012175576.1">
    <property type="nucleotide sequence ID" value="NC_009943.1"/>
</dbReference>
<dbReference type="GO" id="GO:0003985">
    <property type="term" value="F:acetyl-CoA C-acetyltransferase activity"/>
    <property type="evidence" value="ECO:0007669"/>
    <property type="project" value="UniProtKB-EC"/>
</dbReference>
<feature type="domain" description="Thiolase N-terminal" evidence="6">
    <location>
        <begin position="4"/>
        <end position="149"/>
    </location>
</feature>
<evidence type="ECO:0000259" key="6">
    <source>
        <dbReference type="Pfam" id="PF00108"/>
    </source>
</evidence>
<evidence type="ECO:0000256" key="5">
    <source>
        <dbReference type="RuleBase" id="RU003557"/>
    </source>
</evidence>
<keyword evidence="3 5" id="KW-0012">Acyltransferase</keyword>
<comment type="similarity">
    <text evidence="1 5">Belongs to the thiolase-like superfamily. Thiolase family.</text>
</comment>
<dbReference type="Pfam" id="PF02803">
    <property type="entry name" value="Thiolase_C"/>
    <property type="match status" value="1"/>
</dbReference>
<feature type="domain" description="Thiolase C-terminal" evidence="7">
    <location>
        <begin position="293"/>
        <end position="415"/>
    </location>
</feature>
<dbReference type="STRING" id="96561.Dole_2160"/>
<feature type="active site" description="Acyl-thioester intermediate" evidence="4">
    <location>
        <position position="88"/>
    </location>
</feature>
<dbReference type="InterPro" id="IPR002155">
    <property type="entry name" value="Thiolase"/>
</dbReference>
<evidence type="ECO:0000256" key="2">
    <source>
        <dbReference type="ARBA" id="ARBA00022679"/>
    </source>
</evidence>
<dbReference type="AlphaFoldDB" id="A8ZUD2"/>
<gene>
    <name evidence="8" type="ordered locus">Dole_2160</name>
</gene>
<evidence type="ECO:0000313" key="8">
    <source>
        <dbReference type="EMBL" id="ABW67964.1"/>
    </source>
</evidence>
<dbReference type="eggNOG" id="COG0183">
    <property type="taxonomic scope" value="Bacteria"/>
</dbReference>
<evidence type="ECO:0000256" key="4">
    <source>
        <dbReference type="PIRSR" id="PIRSR000429-1"/>
    </source>
</evidence>
<evidence type="ECO:0000259" key="7">
    <source>
        <dbReference type="Pfam" id="PF02803"/>
    </source>
</evidence>
<dbReference type="SUPFAM" id="SSF53901">
    <property type="entry name" value="Thiolase-like"/>
    <property type="match status" value="2"/>
</dbReference>
<dbReference type="NCBIfam" id="TIGR01930">
    <property type="entry name" value="AcCoA-C-Actrans"/>
    <property type="match status" value="1"/>
</dbReference>
<dbReference type="InterPro" id="IPR016039">
    <property type="entry name" value="Thiolase-like"/>
</dbReference>
<dbReference type="Gene3D" id="3.40.47.10">
    <property type="match status" value="2"/>
</dbReference>
<dbReference type="Proteomes" id="UP000008561">
    <property type="component" value="Chromosome"/>
</dbReference>
<protein>
    <submittedName>
        <fullName evidence="8">Acetyl-CoA acetyltransferase</fullName>
        <ecNumber evidence="8">2.3.1.9</ecNumber>
    </submittedName>
</protein>
<feature type="domain" description="Thiolase N-terminal" evidence="6">
    <location>
        <begin position="176"/>
        <end position="285"/>
    </location>
</feature>
<dbReference type="PIRSF" id="PIRSF000429">
    <property type="entry name" value="Ac-CoA_Ac_transf"/>
    <property type="match status" value="1"/>
</dbReference>
<dbReference type="EMBL" id="CP000859">
    <property type="protein sequence ID" value="ABW67964.1"/>
    <property type="molecule type" value="Genomic_DNA"/>
</dbReference>
<dbReference type="InterPro" id="IPR020617">
    <property type="entry name" value="Thiolase_C"/>
</dbReference>
<name>A8ZUD2_DESOH</name>
<dbReference type="KEGG" id="dol:Dole_2160"/>
<dbReference type="PANTHER" id="PTHR18919:SF107">
    <property type="entry name" value="ACETYL-COA ACETYLTRANSFERASE, CYTOSOLIC"/>
    <property type="match status" value="1"/>
</dbReference>